<reference evidence="1 2" key="1">
    <citation type="journal article" date="2016" name="Mol. Biol. Evol.">
        <title>Comparative Genomics of Early-Diverging Mushroom-Forming Fungi Provides Insights into the Origins of Lignocellulose Decay Capabilities.</title>
        <authorList>
            <person name="Nagy L.G."/>
            <person name="Riley R."/>
            <person name="Tritt A."/>
            <person name="Adam C."/>
            <person name="Daum C."/>
            <person name="Floudas D."/>
            <person name="Sun H."/>
            <person name="Yadav J.S."/>
            <person name="Pangilinan J."/>
            <person name="Larsson K.H."/>
            <person name="Matsuura K."/>
            <person name="Barry K."/>
            <person name="Labutti K."/>
            <person name="Kuo R."/>
            <person name="Ohm R.A."/>
            <person name="Bhattacharya S.S."/>
            <person name="Shirouzu T."/>
            <person name="Yoshinaga Y."/>
            <person name="Martin F.M."/>
            <person name="Grigoriev I.V."/>
            <person name="Hibbett D.S."/>
        </authorList>
    </citation>
    <scope>NUCLEOTIDE SEQUENCE [LARGE SCALE GENOMIC DNA]</scope>
    <source>
        <strain evidence="1 2">TUFC12733</strain>
    </source>
</reference>
<dbReference type="Proteomes" id="UP000076738">
    <property type="component" value="Unassembled WGS sequence"/>
</dbReference>
<evidence type="ECO:0000313" key="2">
    <source>
        <dbReference type="Proteomes" id="UP000076738"/>
    </source>
</evidence>
<keyword evidence="2" id="KW-1185">Reference proteome</keyword>
<protein>
    <submittedName>
        <fullName evidence="1">Uncharacterized protein</fullName>
    </submittedName>
</protein>
<name>A0A167HWF1_CALVF</name>
<proteinExistence type="predicted"/>
<dbReference type="AlphaFoldDB" id="A0A167HWF1"/>
<organism evidence="1 2">
    <name type="scientific">Calocera viscosa (strain TUFC12733)</name>
    <dbReference type="NCBI Taxonomy" id="1330018"/>
    <lineage>
        <taxon>Eukaryota</taxon>
        <taxon>Fungi</taxon>
        <taxon>Dikarya</taxon>
        <taxon>Basidiomycota</taxon>
        <taxon>Agaricomycotina</taxon>
        <taxon>Dacrymycetes</taxon>
        <taxon>Dacrymycetales</taxon>
        <taxon>Dacrymycetaceae</taxon>
        <taxon>Calocera</taxon>
    </lineage>
</organism>
<sequence length="123" mass="14229">MRALRLACGVGLRPRTTTIFSNKQPWIARRWATNPKVLTDDLDDDSPLATSSLEEDVERIDMLMQDTDQMSAKARRNWIDRALPTPVRFLQDSTDRALRQSIYSRDLTQVERAYDAFRKASLE</sequence>
<accession>A0A167HWF1</accession>
<dbReference type="EMBL" id="KV417314">
    <property type="protein sequence ID" value="KZO92054.1"/>
    <property type="molecule type" value="Genomic_DNA"/>
</dbReference>
<evidence type="ECO:0000313" key="1">
    <source>
        <dbReference type="EMBL" id="KZO92054.1"/>
    </source>
</evidence>
<gene>
    <name evidence="1" type="ORF">CALVIDRAFT_317359</name>
</gene>